<evidence type="ECO:0000259" key="4">
    <source>
        <dbReference type="PROSITE" id="PS50102"/>
    </source>
</evidence>
<reference evidence="5 6" key="2">
    <citation type="submission" date="2018-11" db="EMBL/GenBank/DDBJ databases">
        <authorList>
            <consortium name="Pathogen Informatics"/>
        </authorList>
    </citation>
    <scope>NUCLEOTIDE SEQUENCE [LARGE SCALE GENOMIC DNA]</scope>
</reference>
<dbReference type="GO" id="GO:0010468">
    <property type="term" value="P:regulation of gene expression"/>
    <property type="evidence" value="ECO:0007669"/>
    <property type="project" value="TreeGrafter"/>
</dbReference>
<evidence type="ECO:0000256" key="3">
    <source>
        <dbReference type="PROSITE-ProRule" id="PRU00176"/>
    </source>
</evidence>
<evidence type="ECO:0000256" key="1">
    <source>
        <dbReference type="ARBA" id="ARBA00004123"/>
    </source>
</evidence>
<sequence>MCAEVEKKRILLEGLNLKTSTNDIERFFTRWGPLSECIVLFDKKTSRSRGYGFICFVRNCHSEQCLETQPHTVDGVQIQMRLVKNTSSNPIAKYLRTRTILVSFLGAQLTISDIQNYFSSFGPNNVDYVVDRITEKTLYFAYVTFDESESTECCVNLKEHYINGHRIFIRKFIRQEDLKKAEQMERVKAIHEAQVAAELEEEIKRRRIYFNQKIYDDYAMKLALLHPPPPPSLPVQPSKNDDKNTKLSASTWVPLLPNNDFQHTASYLAGYGSRRESFKQNITFQESERLKHSGATASQWIPLPHKFHQTPLVGEYREQSEELNDKS</sequence>
<dbReference type="WBParaSite" id="TCLT_0000528101-mRNA-1">
    <property type="protein sequence ID" value="TCLT_0000528101-mRNA-1"/>
    <property type="gene ID" value="TCLT_0000528101"/>
</dbReference>
<dbReference type="InterPro" id="IPR035979">
    <property type="entry name" value="RBD_domain_sf"/>
</dbReference>
<dbReference type="InterPro" id="IPR000504">
    <property type="entry name" value="RRM_dom"/>
</dbReference>
<keyword evidence="6" id="KW-1185">Reference proteome</keyword>
<dbReference type="STRING" id="103827.A0A0N5CXY0"/>
<dbReference type="Pfam" id="PF00076">
    <property type="entry name" value="RRM_1"/>
    <property type="match status" value="2"/>
</dbReference>
<name>A0A0N5CXY0_THECL</name>
<evidence type="ECO:0000313" key="6">
    <source>
        <dbReference type="Proteomes" id="UP000276776"/>
    </source>
</evidence>
<dbReference type="AlphaFoldDB" id="A0A0N5CXY0"/>
<organism evidence="7">
    <name type="scientific">Thelazia callipaeda</name>
    <name type="common">Oriental eyeworm</name>
    <name type="synonym">Parasitic nematode</name>
    <dbReference type="NCBI Taxonomy" id="103827"/>
    <lineage>
        <taxon>Eukaryota</taxon>
        <taxon>Metazoa</taxon>
        <taxon>Ecdysozoa</taxon>
        <taxon>Nematoda</taxon>
        <taxon>Chromadorea</taxon>
        <taxon>Rhabditida</taxon>
        <taxon>Spirurina</taxon>
        <taxon>Spiruromorpha</taxon>
        <taxon>Thelazioidea</taxon>
        <taxon>Thelaziidae</taxon>
        <taxon>Thelazia</taxon>
    </lineage>
</organism>
<dbReference type="InterPro" id="IPR012677">
    <property type="entry name" value="Nucleotide-bd_a/b_plait_sf"/>
</dbReference>
<keyword evidence="3" id="KW-0694">RNA-binding</keyword>
<dbReference type="PROSITE" id="PS50102">
    <property type="entry name" value="RRM"/>
    <property type="match status" value="2"/>
</dbReference>
<dbReference type="EMBL" id="UYYF01004330">
    <property type="protein sequence ID" value="VDN02493.1"/>
    <property type="molecule type" value="Genomic_DNA"/>
</dbReference>
<accession>A0A0N5CXY0</accession>
<dbReference type="OMA" id="FICFVWD"/>
<keyword evidence="2" id="KW-0539">Nucleus</keyword>
<dbReference type="GO" id="GO:0005654">
    <property type="term" value="C:nucleoplasm"/>
    <property type="evidence" value="ECO:0007669"/>
    <property type="project" value="TreeGrafter"/>
</dbReference>
<dbReference type="GO" id="GO:0003723">
    <property type="term" value="F:RNA binding"/>
    <property type="evidence" value="ECO:0007669"/>
    <property type="project" value="UniProtKB-UniRule"/>
</dbReference>
<proteinExistence type="predicted"/>
<dbReference type="Gene3D" id="3.30.70.330">
    <property type="match status" value="2"/>
</dbReference>
<feature type="domain" description="RRM" evidence="4">
    <location>
        <begin position="98"/>
        <end position="180"/>
    </location>
</feature>
<dbReference type="SMART" id="SM00360">
    <property type="entry name" value="RRM"/>
    <property type="match status" value="2"/>
</dbReference>
<evidence type="ECO:0000313" key="7">
    <source>
        <dbReference type="WBParaSite" id="TCLT_0000528101-mRNA-1"/>
    </source>
</evidence>
<feature type="domain" description="RRM" evidence="4">
    <location>
        <begin position="8"/>
        <end position="90"/>
    </location>
</feature>
<reference evidence="7" key="1">
    <citation type="submission" date="2017-02" db="UniProtKB">
        <authorList>
            <consortium name="WormBaseParasite"/>
        </authorList>
    </citation>
    <scope>IDENTIFICATION</scope>
</reference>
<protein>
    <submittedName>
        <fullName evidence="7">RRM domain-containing protein</fullName>
    </submittedName>
</protein>
<dbReference type="SUPFAM" id="SSF54928">
    <property type="entry name" value="RNA-binding domain, RBD"/>
    <property type="match status" value="2"/>
</dbReference>
<evidence type="ECO:0000313" key="5">
    <source>
        <dbReference type="EMBL" id="VDN02493.1"/>
    </source>
</evidence>
<dbReference type="Proteomes" id="UP000276776">
    <property type="component" value="Unassembled WGS sequence"/>
</dbReference>
<evidence type="ECO:0000256" key="2">
    <source>
        <dbReference type="ARBA" id="ARBA00023242"/>
    </source>
</evidence>
<dbReference type="PANTHER" id="PTHR48033">
    <property type="entry name" value="RNA-BINDING (RRM/RBD/RNP MOTIFS) FAMILY PROTEIN"/>
    <property type="match status" value="1"/>
</dbReference>
<dbReference type="PANTHER" id="PTHR48033:SF10">
    <property type="entry name" value="RNA-BINDING PROTEIN SQUID"/>
    <property type="match status" value="1"/>
</dbReference>
<comment type="subcellular location">
    <subcellularLocation>
        <location evidence="1">Nucleus</location>
    </subcellularLocation>
</comment>
<dbReference type="OrthoDB" id="5775724at2759"/>
<dbReference type="GO" id="GO:0000785">
    <property type="term" value="C:chromatin"/>
    <property type="evidence" value="ECO:0007669"/>
    <property type="project" value="TreeGrafter"/>
</dbReference>
<gene>
    <name evidence="5" type="ORF">TCLT_LOCUS5270</name>
</gene>